<proteinExistence type="predicted"/>
<name>A0A8D8NZY9_CULPI</name>
<reference evidence="1" key="1">
    <citation type="submission" date="2021-05" db="EMBL/GenBank/DDBJ databases">
        <authorList>
            <person name="Alioto T."/>
            <person name="Alioto T."/>
            <person name="Gomez Garrido J."/>
        </authorList>
    </citation>
    <scope>NUCLEOTIDE SEQUENCE</scope>
</reference>
<organism evidence="1">
    <name type="scientific">Culex pipiens</name>
    <name type="common">House mosquito</name>
    <dbReference type="NCBI Taxonomy" id="7175"/>
    <lineage>
        <taxon>Eukaryota</taxon>
        <taxon>Metazoa</taxon>
        <taxon>Ecdysozoa</taxon>
        <taxon>Arthropoda</taxon>
        <taxon>Hexapoda</taxon>
        <taxon>Insecta</taxon>
        <taxon>Pterygota</taxon>
        <taxon>Neoptera</taxon>
        <taxon>Endopterygota</taxon>
        <taxon>Diptera</taxon>
        <taxon>Nematocera</taxon>
        <taxon>Culicoidea</taxon>
        <taxon>Culicidae</taxon>
        <taxon>Culicinae</taxon>
        <taxon>Culicini</taxon>
        <taxon>Culex</taxon>
        <taxon>Culex</taxon>
    </lineage>
</organism>
<protein>
    <submittedName>
        <fullName evidence="1">(northern house mosquito) hypothetical protein</fullName>
    </submittedName>
</protein>
<dbReference type="EMBL" id="HBUE01205356">
    <property type="protein sequence ID" value="CAG6531679.1"/>
    <property type="molecule type" value="Transcribed_RNA"/>
</dbReference>
<dbReference type="AlphaFoldDB" id="A0A8D8NZY9"/>
<dbReference type="EMBL" id="HBUE01311628">
    <property type="protein sequence ID" value="CAG6583538.1"/>
    <property type="molecule type" value="Transcribed_RNA"/>
</dbReference>
<dbReference type="EMBL" id="HBUE01205354">
    <property type="protein sequence ID" value="CAG6531677.1"/>
    <property type="molecule type" value="Transcribed_RNA"/>
</dbReference>
<dbReference type="EMBL" id="HBUE01311630">
    <property type="protein sequence ID" value="CAG6583540.1"/>
    <property type="molecule type" value="Transcribed_RNA"/>
</dbReference>
<sequence length="116" mass="12620">MRSVQVPNGRRRRSTIDVSCGVAGWIHRNRNTCVVRSAGPRCFICPALITHAVGTQSAGGSLSRHVHSFRSTAARRRATRRRTSAVRLAGRRCSVRPAVPHVRVGADTEASSKAFC</sequence>
<accession>A0A8D8NZY9</accession>
<evidence type="ECO:0000313" key="1">
    <source>
        <dbReference type="EMBL" id="CAG6583540.1"/>
    </source>
</evidence>